<dbReference type="Pfam" id="PF13433">
    <property type="entry name" value="Peripla_BP_5"/>
    <property type="match status" value="1"/>
</dbReference>
<evidence type="ECO:0000313" key="2">
    <source>
        <dbReference type="EMBL" id="NYZ19223.1"/>
    </source>
</evidence>
<proteinExistence type="predicted"/>
<dbReference type="Proteomes" id="UP000584642">
    <property type="component" value="Unassembled WGS sequence"/>
</dbReference>
<organism evidence="2 3">
    <name type="scientific">Azospirillum oleiclasticum</name>
    <dbReference type="NCBI Taxonomy" id="2735135"/>
    <lineage>
        <taxon>Bacteria</taxon>
        <taxon>Pseudomonadati</taxon>
        <taxon>Pseudomonadota</taxon>
        <taxon>Alphaproteobacteria</taxon>
        <taxon>Rhodospirillales</taxon>
        <taxon>Azospirillaceae</taxon>
        <taxon>Azospirillum</taxon>
    </lineage>
</organism>
<dbReference type="PANTHER" id="PTHR47628">
    <property type="match status" value="1"/>
</dbReference>
<comment type="caution">
    <text evidence="2">The sequence shown here is derived from an EMBL/GenBank/DDBJ whole genome shotgun (WGS) entry which is preliminary data.</text>
</comment>
<dbReference type="InterPro" id="IPR017777">
    <property type="entry name" value="ABC_urea-bd_UrtA"/>
</dbReference>
<dbReference type="PANTHER" id="PTHR47628:SF1">
    <property type="entry name" value="ALIPHATIC AMIDASE EXPRESSION-REGULATING PROTEIN"/>
    <property type="match status" value="1"/>
</dbReference>
<feature type="signal peptide" evidence="1">
    <location>
        <begin position="1"/>
        <end position="22"/>
    </location>
</feature>
<name>A0ABX2T7N7_9PROT</name>
<gene>
    <name evidence="2" type="ORF">HND93_05820</name>
</gene>
<accession>A0ABX2T7N7</accession>
<protein>
    <submittedName>
        <fullName evidence="2">Urea ABC transporter substrate-binding protein</fullName>
    </submittedName>
</protein>
<evidence type="ECO:0000256" key="1">
    <source>
        <dbReference type="SAM" id="SignalP"/>
    </source>
</evidence>
<keyword evidence="3" id="KW-1185">Reference proteome</keyword>
<reference evidence="2 3" key="1">
    <citation type="submission" date="2020-05" db="EMBL/GenBank/DDBJ databases">
        <title>Azospirillum oleiclasticum sp. nov, a nitrogen-fixing and heavy crude oil-emulsifying bacterium isolated from the crude oil of Yumen Oilfield.</title>
        <authorList>
            <person name="Wu D."/>
            <person name="Cai M."/>
            <person name="Zhang X."/>
        </authorList>
    </citation>
    <scope>NUCLEOTIDE SEQUENCE [LARGE SCALE GENOMIC DNA]</scope>
    <source>
        <strain evidence="2 3">ROY-1-1-2</strain>
    </source>
</reference>
<dbReference type="InterPro" id="IPR028082">
    <property type="entry name" value="Peripla_BP_I"/>
</dbReference>
<feature type="chain" id="PRO_5045972105" evidence="1">
    <location>
        <begin position="23"/>
        <end position="423"/>
    </location>
</feature>
<dbReference type="CDD" id="cd06355">
    <property type="entry name" value="PBP1_FmdD-like"/>
    <property type="match status" value="1"/>
</dbReference>
<evidence type="ECO:0000313" key="3">
    <source>
        <dbReference type="Proteomes" id="UP000584642"/>
    </source>
</evidence>
<dbReference type="SUPFAM" id="SSF53822">
    <property type="entry name" value="Periplasmic binding protein-like I"/>
    <property type="match status" value="1"/>
</dbReference>
<keyword evidence="1" id="KW-0732">Signal</keyword>
<sequence length="423" mass="45513">MLRRRALALLAAGLSGGAAVWAALGGTSERAPIRVGVLHSLTGTMAISERAVADATLLGVDAINAAGGLLGGRTIVPVVADGASVPDIFAREAERLILRDKVSVIFGCWTSASRRTTLPVLEQQNHLLFYPVGYEGLEMSPAVIHTGAAPNQQILPAVKWAMDHLGTSFFLVGSDEVYARTAAAIIMDQVAALGGVVVGEEYAPLGDTDFRTIVRRVVGTQPAVILNMVEGDSNIAFFSALRAAGVGAATMPTLSFALTENEIQAMDRSLVAGDYIALNYFQSIDNPENRRFVQQFQARFGANRAVGDPMQAAFSGVHLWAQAVEQAGTEAVRAVRDTVKNQSYAAPGGVIYVDPETQHCWKAVRIGRIRPNGQVDVMWNSDKPVRPVPYPTHRTRDDWDQLIARMQSGWGGRWSAPDPIRRS</sequence>
<dbReference type="EMBL" id="JABFDB010000002">
    <property type="protein sequence ID" value="NYZ19223.1"/>
    <property type="molecule type" value="Genomic_DNA"/>
</dbReference>
<dbReference type="Gene3D" id="3.40.50.2300">
    <property type="match status" value="2"/>
</dbReference>
<dbReference type="RefSeq" id="WP_180280994.1">
    <property type="nucleotide sequence ID" value="NZ_JABFDB010000002.1"/>
</dbReference>